<dbReference type="AlphaFoldDB" id="A0A4U5NT29"/>
<evidence type="ECO:0000313" key="2">
    <source>
        <dbReference type="Proteomes" id="UP000298663"/>
    </source>
</evidence>
<dbReference type="Proteomes" id="UP000298663">
    <property type="component" value="Unassembled WGS sequence"/>
</dbReference>
<organism evidence="1 2">
    <name type="scientific">Steinernema carpocapsae</name>
    <name type="common">Entomopathogenic nematode</name>
    <dbReference type="NCBI Taxonomy" id="34508"/>
    <lineage>
        <taxon>Eukaryota</taxon>
        <taxon>Metazoa</taxon>
        <taxon>Ecdysozoa</taxon>
        <taxon>Nematoda</taxon>
        <taxon>Chromadorea</taxon>
        <taxon>Rhabditida</taxon>
        <taxon>Tylenchina</taxon>
        <taxon>Panagrolaimomorpha</taxon>
        <taxon>Strongyloidoidea</taxon>
        <taxon>Steinernematidae</taxon>
        <taxon>Steinernema</taxon>
    </lineage>
</organism>
<dbReference type="EMBL" id="AZBU02000003">
    <property type="protein sequence ID" value="TKR86658.1"/>
    <property type="molecule type" value="Genomic_DNA"/>
</dbReference>
<reference evidence="1 2" key="2">
    <citation type="journal article" date="2019" name="G3 (Bethesda)">
        <title>Hybrid Assembly of the Genome of the Entomopathogenic Nematode Steinernema carpocapsae Identifies the X-Chromosome.</title>
        <authorList>
            <person name="Serra L."/>
            <person name="Macchietto M."/>
            <person name="Macias-Munoz A."/>
            <person name="McGill C.J."/>
            <person name="Rodriguez I.M."/>
            <person name="Rodriguez B."/>
            <person name="Murad R."/>
            <person name="Mortazavi A."/>
        </authorList>
    </citation>
    <scope>NUCLEOTIDE SEQUENCE [LARGE SCALE GENOMIC DNA]</scope>
    <source>
        <strain evidence="1 2">ALL</strain>
    </source>
</reference>
<protein>
    <submittedName>
        <fullName evidence="1">Uncharacterized protein</fullName>
    </submittedName>
</protein>
<comment type="caution">
    <text evidence="1">The sequence shown here is derived from an EMBL/GenBank/DDBJ whole genome shotgun (WGS) entry which is preliminary data.</text>
</comment>
<keyword evidence="2" id="KW-1185">Reference proteome</keyword>
<name>A0A4U5NT29_STECR</name>
<accession>A0A4U5NT29</accession>
<gene>
    <name evidence="1" type="ORF">L596_011204</name>
</gene>
<reference evidence="1 2" key="1">
    <citation type="journal article" date="2015" name="Genome Biol.">
        <title>Comparative genomics of Steinernema reveals deeply conserved gene regulatory networks.</title>
        <authorList>
            <person name="Dillman A.R."/>
            <person name="Macchietto M."/>
            <person name="Porter C.F."/>
            <person name="Rogers A."/>
            <person name="Williams B."/>
            <person name="Antoshechkin I."/>
            <person name="Lee M.M."/>
            <person name="Goodwin Z."/>
            <person name="Lu X."/>
            <person name="Lewis E.E."/>
            <person name="Goodrich-Blair H."/>
            <person name="Stock S.P."/>
            <person name="Adams B.J."/>
            <person name="Sternberg P.W."/>
            <person name="Mortazavi A."/>
        </authorList>
    </citation>
    <scope>NUCLEOTIDE SEQUENCE [LARGE SCALE GENOMIC DNA]</scope>
    <source>
        <strain evidence="1 2">ALL</strain>
    </source>
</reference>
<evidence type="ECO:0000313" key="1">
    <source>
        <dbReference type="EMBL" id="TKR86658.1"/>
    </source>
</evidence>
<sequence>MTEAVSATADSVAHKLISPLNSVVSSKWRLTDSAAASLDTFKDAASLSSVLSPEEVSASQTCVDTHRDSFLATISASSTPMPYNLSSMAFPISRLL</sequence>
<proteinExistence type="predicted"/>